<gene>
    <name evidence="1" type="ORF">PIB30_100894</name>
</gene>
<evidence type="ECO:0000313" key="2">
    <source>
        <dbReference type="Proteomes" id="UP001341840"/>
    </source>
</evidence>
<dbReference type="EMBL" id="JASCZI010214327">
    <property type="protein sequence ID" value="MED6201993.1"/>
    <property type="molecule type" value="Genomic_DNA"/>
</dbReference>
<dbReference type="Proteomes" id="UP001341840">
    <property type="component" value="Unassembled WGS sequence"/>
</dbReference>
<proteinExistence type="predicted"/>
<comment type="caution">
    <text evidence="1">The sequence shown here is derived from an EMBL/GenBank/DDBJ whole genome shotgun (WGS) entry which is preliminary data.</text>
</comment>
<evidence type="ECO:0000313" key="1">
    <source>
        <dbReference type="EMBL" id="MED6201993.1"/>
    </source>
</evidence>
<sequence>MRNGQPLAHSFNSTRTNRVRAGGELIGEQVLNQFFRRLRQLPVAITFDPELRLTH</sequence>
<organism evidence="1 2">
    <name type="scientific">Stylosanthes scabra</name>
    <dbReference type="NCBI Taxonomy" id="79078"/>
    <lineage>
        <taxon>Eukaryota</taxon>
        <taxon>Viridiplantae</taxon>
        <taxon>Streptophyta</taxon>
        <taxon>Embryophyta</taxon>
        <taxon>Tracheophyta</taxon>
        <taxon>Spermatophyta</taxon>
        <taxon>Magnoliopsida</taxon>
        <taxon>eudicotyledons</taxon>
        <taxon>Gunneridae</taxon>
        <taxon>Pentapetalae</taxon>
        <taxon>rosids</taxon>
        <taxon>fabids</taxon>
        <taxon>Fabales</taxon>
        <taxon>Fabaceae</taxon>
        <taxon>Papilionoideae</taxon>
        <taxon>50 kb inversion clade</taxon>
        <taxon>dalbergioids sensu lato</taxon>
        <taxon>Dalbergieae</taxon>
        <taxon>Pterocarpus clade</taxon>
        <taxon>Stylosanthes</taxon>
    </lineage>
</organism>
<name>A0ABU6XZN2_9FABA</name>
<protein>
    <submittedName>
        <fullName evidence="1">Uncharacterized protein</fullName>
    </submittedName>
</protein>
<feature type="non-terminal residue" evidence="1">
    <location>
        <position position="55"/>
    </location>
</feature>
<accession>A0ABU6XZN2</accession>
<keyword evidence="2" id="KW-1185">Reference proteome</keyword>
<reference evidence="1 2" key="1">
    <citation type="journal article" date="2023" name="Plants (Basel)">
        <title>Bridging the Gap: Combining Genomics and Transcriptomics Approaches to Understand Stylosanthes scabra, an Orphan Legume from the Brazilian Caatinga.</title>
        <authorList>
            <person name="Ferreira-Neto J.R.C."/>
            <person name="da Silva M.D."/>
            <person name="Binneck E."/>
            <person name="de Melo N.F."/>
            <person name="da Silva R.H."/>
            <person name="de Melo A.L.T.M."/>
            <person name="Pandolfi V."/>
            <person name="Bustamante F.O."/>
            <person name="Brasileiro-Vidal A.C."/>
            <person name="Benko-Iseppon A.M."/>
        </authorList>
    </citation>
    <scope>NUCLEOTIDE SEQUENCE [LARGE SCALE GENOMIC DNA]</scope>
    <source>
        <tissue evidence="1">Leaves</tissue>
    </source>
</reference>